<organism evidence="1 2">
    <name type="scientific">Acaryochloris marina (strain MBIC 11017)</name>
    <dbReference type="NCBI Taxonomy" id="329726"/>
    <lineage>
        <taxon>Bacteria</taxon>
        <taxon>Bacillati</taxon>
        <taxon>Cyanobacteriota</taxon>
        <taxon>Cyanophyceae</taxon>
        <taxon>Acaryochloridales</taxon>
        <taxon>Acaryochloridaceae</taxon>
        <taxon>Acaryochloris</taxon>
    </lineage>
</organism>
<dbReference type="EMBL" id="CP000842">
    <property type="protein sequence ID" value="ABW32883.1"/>
    <property type="molecule type" value="Genomic_DNA"/>
</dbReference>
<dbReference type="KEGG" id="amr:AM1_E0114"/>
<sequence>MILHYIFPQKLNLYRSIKVLEICQYFNINPKIMSIKDAFDKLLSDEDNAGNFELFITTTNRDGSPYHPLPNGSISNFSFFSDRHQGGIQKLPQGGYVVSGSANSQSYLYFTDESLHVQKVVLTSSTFNHGGGLQIVDNILVVGLEIIGERTGGSEVKFYRIFDNPSDPTSLNPISIDPLTIHRSGANDTAGACGLCDFEGGSLLVVANWDAERLDFYTAGVSVQNLSAQTSSVFTPINSVPNESGAYQNINLFTDPVSSGTAWLIAMSSDTRLGNHDRADLYKVETTGSGISLTQIIPNKHFHRNISGPRFLHGSGCFYDSALEQFKVFSIEKQFSSGNPRKSRCCLWEKYDM</sequence>
<keyword evidence="1" id="KW-0614">Plasmid</keyword>
<dbReference type="RefSeq" id="WP_012167969.1">
    <property type="nucleotide sequence ID" value="NC_009930.1"/>
</dbReference>
<dbReference type="HOGENOM" id="CLU_784412_0_0_3"/>
<keyword evidence="2" id="KW-1185">Reference proteome</keyword>
<dbReference type="Proteomes" id="UP000000268">
    <property type="component" value="Plasmid pREB5"/>
</dbReference>
<gene>
    <name evidence="1" type="ordered locus">AM1_E0114</name>
</gene>
<accession>A8ZPE7</accession>
<dbReference type="OrthoDB" id="839202at2"/>
<name>A8ZPE7_ACAM1</name>
<dbReference type="AlphaFoldDB" id="A8ZPE7"/>
<protein>
    <recommendedName>
        <fullName evidence="3">Phytase-like domain-containing protein</fullName>
    </recommendedName>
</protein>
<evidence type="ECO:0000313" key="2">
    <source>
        <dbReference type="Proteomes" id="UP000000268"/>
    </source>
</evidence>
<geneLocation type="plasmid" evidence="1 2">
    <name>pREB5</name>
</geneLocation>
<evidence type="ECO:0008006" key="3">
    <source>
        <dbReference type="Google" id="ProtNLM"/>
    </source>
</evidence>
<proteinExistence type="predicted"/>
<reference evidence="1 2" key="1">
    <citation type="journal article" date="2008" name="Proc. Natl. Acad. Sci. U.S.A.">
        <title>Niche adaptation and genome expansion in the chlorophyll d-producing cyanobacterium Acaryochloris marina.</title>
        <authorList>
            <person name="Swingley W.D."/>
            <person name="Chen M."/>
            <person name="Cheung P.C."/>
            <person name="Conrad A.L."/>
            <person name="Dejesa L.C."/>
            <person name="Hao J."/>
            <person name="Honchak B.M."/>
            <person name="Karbach L.E."/>
            <person name="Kurdoglu A."/>
            <person name="Lahiri S."/>
            <person name="Mastrian S.D."/>
            <person name="Miyashita H."/>
            <person name="Page L."/>
            <person name="Ramakrishna P."/>
            <person name="Satoh S."/>
            <person name="Sattley W.M."/>
            <person name="Shimada Y."/>
            <person name="Taylor H.L."/>
            <person name="Tomo T."/>
            <person name="Tsuchiya T."/>
            <person name="Wang Z.T."/>
            <person name="Raymond J."/>
            <person name="Mimuro M."/>
            <person name="Blankenship R.E."/>
            <person name="Touchman J.W."/>
        </authorList>
    </citation>
    <scope>NUCLEOTIDE SEQUENCE [LARGE SCALE GENOMIC DNA]</scope>
    <source>
        <strain evidence="2">MBIC 11017</strain>
        <plasmid evidence="2">Plasmid pREB5</plasmid>
    </source>
</reference>
<evidence type="ECO:0000313" key="1">
    <source>
        <dbReference type="EMBL" id="ABW32883.1"/>
    </source>
</evidence>